<feature type="region of interest" description="Disordered" evidence="1">
    <location>
        <begin position="27"/>
        <end position="70"/>
    </location>
</feature>
<protein>
    <submittedName>
        <fullName evidence="2">Uncharacterized protein</fullName>
    </submittedName>
</protein>
<organism evidence="2 3">
    <name type="scientific">Ensete ventricosum</name>
    <name type="common">Abyssinian banana</name>
    <name type="synonym">Musa ensete</name>
    <dbReference type="NCBI Taxonomy" id="4639"/>
    <lineage>
        <taxon>Eukaryota</taxon>
        <taxon>Viridiplantae</taxon>
        <taxon>Streptophyta</taxon>
        <taxon>Embryophyta</taxon>
        <taxon>Tracheophyta</taxon>
        <taxon>Spermatophyta</taxon>
        <taxon>Magnoliopsida</taxon>
        <taxon>Liliopsida</taxon>
        <taxon>Zingiberales</taxon>
        <taxon>Musaceae</taxon>
        <taxon>Ensete</taxon>
    </lineage>
</organism>
<reference evidence="2 3" key="1">
    <citation type="journal article" date="2014" name="Agronomy (Basel)">
        <title>A Draft Genome Sequence for Ensete ventricosum, the Drought-Tolerant Tree Against Hunger.</title>
        <authorList>
            <person name="Harrison J."/>
            <person name="Moore K.A."/>
            <person name="Paszkiewicz K."/>
            <person name="Jones T."/>
            <person name="Grant M."/>
            <person name="Ambacheew D."/>
            <person name="Muzemil S."/>
            <person name="Studholme D.J."/>
        </authorList>
    </citation>
    <scope>NUCLEOTIDE SEQUENCE [LARGE SCALE GENOMIC DNA]</scope>
</reference>
<name>A0A426XRC5_ENSVE</name>
<accession>A0A426XRC5</accession>
<sequence>MREGCGASRRGGCGSIVKPHVVLSVDPTCGRQNSDWGPAKSDGGPASQSQRPLRQTAGPTTGSDVAADRTGACGPHGRTCLLSF</sequence>
<dbReference type="AlphaFoldDB" id="A0A426XRC5"/>
<evidence type="ECO:0000313" key="2">
    <source>
        <dbReference type="EMBL" id="RRT42000.1"/>
    </source>
</evidence>
<feature type="compositionally biased region" description="Polar residues" evidence="1">
    <location>
        <begin position="46"/>
        <end position="63"/>
    </location>
</feature>
<comment type="caution">
    <text evidence="2">The sequence shown here is derived from an EMBL/GenBank/DDBJ whole genome shotgun (WGS) entry which is preliminary data.</text>
</comment>
<gene>
    <name evidence="2" type="ORF">B296_00035998</name>
</gene>
<dbReference type="Proteomes" id="UP000287651">
    <property type="component" value="Unassembled WGS sequence"/>
</dbReference>
<evidence type="ECO:0000256" key="1">
    <source>
        <dbReference type="SAM" id="MobiDB-lite"/>
    </source>
</evidence>
<proteinExistence type="predicted"/>
<evidence type="ECO:0000313" key="3">
    <source>
        <dbReference type="Proteomes" id="UP000287651"/>
    </source>
</evidence>
<dbReference type="EMBL" id="AMZH03018137">
    <property type="protein sequence ID" value="RRT42000.1"/>
    <property type="molecule type" value="Genomic_DNA"/>
</dbReference>